<keyword evidence="2" id="KW-1185">Reference proteome</keyword>
<organism evidence="1 2">
    <name type="scientific">Bacillus oleivorans</name>
    <dbReference type="NCBI Taxonomy" id="1448271"/>
    <lineage>
        <taxon>Bacteria</taxon>
        <taxon>Bacillati</taxon>
        <taxon>Bacillota</taxon>
        <taxon>Bacilli</taxon>
        <taxon>Bacillales</taxon>
        <taxon>Bacillaceae</taxon>
        <taxon>Bacillus</taxon>
    </lineage>
</organism>
<protein>
    <submittedName>
        <fullName evidence="1">Uncharacterized protein</fullName>
    </submittedName>
</protein>
<dbReference type="EMBL" id="OAOP01000004">
    <property type="protein sequence ID" value="SNX70613.1"/>
    <property type="molecule type" value="Genomic_DNA"/>
</dbReference>
<dbReference type="Proteomes" id="UP000219546">
    <property type="component" value="Unassembled WGS sequence"/>
</dbReference>
<name>A0A285CUJ6_9BACI</name>
<sequence length="123" mass="14117">MTTLCSHEDLIATQDALKHVEKSYPALFEQLLHIVNLTRSLQLRYQFMGCLLMDEDPGKNKPSYLHHSVLELYKREIQKLKDNPDFPVIKKTFKSFKKVGYAKISLLLQGAKPETLTGLSVIK</sequence>
<evidence type="ECO:0000313" key="1">
    <source>
        <dbReference type="EMBL" id="SNX70613.1"/>
    </source>
</evidence>
<dbReference type="RefSeq" id="WP_097158604.1">
    <property type="nucleotide sequence ID" value="NZ_JBEPMQ010000006.1"/>
</dbReference>
<reference evidence="1 2" key="1">
    <citation type="submission" date="2017-08" db="EMBL/GenBank/DDBJ databases">
        <authorList>
            <person name="de Groot N.N."/>
        </authorList>
    </citation>
    <scope>NUCLEOTIDE SEQUENCE [LARGE SCALE GENOMIC DNA]</scope>
    <source>
        <strain evidence="1 2">JC228</strain>
    </source>
</reference>
<gene>
    <name evidence="1" type="ORF">SAMN05877753_104207</name>
</gene>
<dbReference type="AlphaFoldDB" id="A0A285CUJ6"/>
<dbReference type="OrthoDB" id="2389720at2"/>
<proteinExistence type="predicted"/>
<accession>A0A285CUJ6</accession>
<evidence type="ECO:0000313" key="2">
    <source>
        <dbReference type="Proteomes" id="UP000219546"/>
    </source>
</evidence>